<reference evidence="2" key="1">
    <citation type="submission" date="2020-11" db="EMBL/GenBank/DDBJ databases">
        <authorList>
            <consortium name="DOE Joint Genome Institute"/>
            <person name="Ahrendt S."/>
            <person name="Riley R."/>
            <person name="Andreopoulos W."/>
            <person name="LaButti K."/>
            <person name="Pangilinan J."/>
            <person name="Ruiz-duenas F.J."/>
            <person name="Barrasa J.M."/>
            <person name="Sanchez-Garcia M."/>
            <person name="Camarero S."/>
            <person name="Miyauchi S."/>
            <person name="Serrano A."/>
            <person name="Linde D."/>
            <person name="Babiker R."/>
            <person name="Drula E."/>
            <person name="Ayuso-Fernandez I."/>
            <person name="Pacheco R."/>
            <person name="Padilla G."/>
            <person name="Ferreira P."/>
            <person name="Barriuso J."/>
            <person name="Kellner H."/>
            <person name="Castanera R."/>
            <person name="Alfaro M."/>
            <person name="Ramirez L."/>
            <person name="Pisabarro A.G."/>
            <person name="Kuo A."/>
            <person name="Tritt A."/>
            <person name="Lipzen A."/>
            <person name="He G."/>
            <person name="Yan M."/>
            <person name="Ng V."/>
            <person name="Cullen D."/>
            <person name="Martin F."/>
            <person name="Rosso M.-N."/>
            <person name="Henrissat B."/>
            <person name="Hibbett D."/>
            <person name="Martinez A.T."/>
            <person name="Grigoriev I.V."/>
        </authorList>
    </citation>
    <scope>NUCLEOTIDE SEQUENCE</scope>
    <source>
        <strain evidence="2">AH 44721</strain>
    </source>
</reference>
<evidence type="ECO:0008006" key="4">
    <source>
        <dbReference type="Google" id="ProtNLM"/>
    </source>
</evidence>
<protein>
    <recommendedName>
        <fullName evidence="4">Secreted protein</fullName>
    </recommendedName>
</protein>
<evidence type="ECO:0000313" key="2">
    <source>
        <dbReference type="EMBL" id="KAF8881155.1"/>
    </source>
</evidence>
<name>A0A9P5NDZ8_GYMJU</name>
<evidence type="ECO:0000256" key="1">
    <source>
        <dbReference type="SAM" id="SignalP"/>
    </source>
</evidence>
<feature type="signal peptide" evidence="1">
    <location>
        <begin position="1"/>
        <end position="34"/>
    </location>
</feature>
<organism evidence="2 3">
    <name type="scientific">Gymnopilus junonius</name>
    <name type="common">Spectacular rustgill mushroom</name>
    <name type="synonym">Gymnopilus spectabilis subsp. junonius</name>
    <dbReference type="NCBI Taxonomy" id="109634"/>
    <lineage>
        <taxon>Eukaryota</taxon>
        <taxon>Fungi</taxon>
        <taxon>Dikarya</taxon>
        <taxon>Basidiomycota</taxon>
        <taxon>Agaricomycotina</taxon>
        <taxon>Agaricomycetes</taxon>
        <taxon>Agaricomycetidae</taxon>
        <taxon>Agaricales</taxon>
        <taxon>Agaricineae</taxon>
        <taxon>Hymenogastraceae</taxon>
        <taxon>Gymnopilus</taxon>
    </lineage>
</organism>
<evidence type="ECO:0000313" key="3">
    <source>
        <dbReference type="Proteomes" id="UP000724874"/>
    </source>
</evidence>
<accession>A0A9P5NDZ8</accession>
<keyword evidence="1" id="KW-0732">Signal</keyword>
<dbReference type="AlphaFoldDB" id="A0A9P5NDZ8"/>
<dbReference type="Proteomes" id="UP000724874">
    <property type="component" value="Unassembled WGS sequence"/>
</dbReference>
<gene>
    <name evidence="2" type="ORF">CPB84DRAFT_256198</name>
</gene>
<comment type="caution">
    <text evidence="2">The sequence shown here is derived from an EMBL/GenBank/DDBJ whole genome shotgun (WGS) entry which is preliminary data.</text>
</comment>
<proteinExistence type="predicted"/>
<feature type="chain" id="PRO_5040183104" description="Secreted protein" evidence="1">
    <location>
        <begin position="35"/>
        <end position="150"/>
    </location>
</feature>
<keyword evidence="3" id="KW-1185">Reference proteome</keyword>
<dbReference type="EMBL" id="JADNYJ010000134">
    <property type="protein sequence ID" value="KAF8881155.1"/>
    <property type="molecule type" value="Genomic_DNA"/>
</dbReference>
<sequence>MAKRSSTYTPIGEFLSFLCAVSLLLSPAIVSSDGHDVFDCYPSSYFSFCFLRKISLFLSTCQRMSARRSCTCICPAFYRFFFALVSSTPTNVVFSAGRAQGYSSQHPLCHYPGELRNIGTFASEIFFFHLEAAPEVRDILLPLESPPKRD</sequence>